<keyword evidence="5 10" id="KW-0378">Hydrolase</keyword>
<dbReference type="InterPro" id="IPR043504">
    <property type="entry name" value="Peptidase_S1_PA_chymotrypsin"/>
</dbReference>
<dbReference type="CDD" id="cd00190">
    <property type="entry name" value="Tryp_SPc"/>
    <property type="match status" value="2"/>
</dbReference>
<evidence type="ECO:0000256" key="2">
    <source>
        <dbReference type="ARBA" id="ARBA00022525"/>
    </source>
</evidence>
<sequence length="710" mass="78923">MQPLLLLVAFLLTPRAKAEKIIGGQEAKPHSRPYMAFLRFKISGEPYVCGGFLVREDFVLTAAHCQGRQMKVTLGAHNIKEKERTQQIILSRRAIRHPGYNSKKCANDLMLLQLKRKAKMTAAVSTIGLPSGSDTVNPGMLCSVAGWGLLRVNGSTANKLQEVELKVQRDEECKSRYEDYNTSTQMCVGNPRMRSNAMEPFLSEEIIGSHEAKPHSRPYMALVQPLDEKSWKKCGGIVTQKDFVLTAAHCRGRPQDLIRQKYEASEKSPVLKATTREKTLVRRPDGSRSCSDLGSFPAEMVLFLVLLLLALLLSPTVEAAKIIGGHEAKPHSSPYMAYLQIQTEDKIFICGGFLVHEDFVLTAAHCQGSSINVTLGAHNIMDREKTQQVIPVRRAIPHPRYNDKTLANDIMLLQGCEEGNLMTVLQSLWAISRSINVTLGAHNIMERERTQQVIPVRRAIPHPEFNDETGANDIMLLQPFLSEEIIGGHEAKPHSRPYMALVQHLGENGWKRCGGVLIQKDFVLTAAHCRGSSINVTLGAHNIKQQERTQQVIGVKRAIRHPDYNPENFSNDIMLLQLERKAKQTSAVKPLSLPKAKARVKPGQVCSLAGWGQVAPGTPATTLQEAEVTVQEDQVCESLYPRHYSRATQICVGDPKKVKTGFKGDSGGPLVCKKVVHGIFFYGKENGKPPGIFTQVSHFLPWIKRTMKQL</sequence>
<evidence type="ECO:0000313" key="13">
    <source>
        <dbReference type="EMBL" id="KAG5198199.1"/>
    </source>
</evidence>
<evidence type="ECO:0000256" key="1">
    <source>
        <dbReference type="ARBA" id="ARBA00004613"/>
    </source>
</evidence>
<keyword evidence="4 11" id="KW-0732">Signal</keyword>
<evidence type="ECO:0000256" key="6">
    <source>
        <dbReference type="ARBA" id="ARBA00022825"/>
    </source>
</evidence>
<keyword evidence="7" id="KW-0865">Zymogen</keyword>
<evidence type="ECO:0000256" key="3">
    <source>
        <dbReference type="ARBA" id="ARBA00022670"/>
    </source>
</evidence>
<reference evidence="13 14" key="1">
    <citation type="submission" date="2020-12" db="EMBL/GenBank/DDBJ databases">
        <title>De novo assembly of Tibetan sheep genome.</title>
        <authorList>
            <person name="Li X."/>
        </authorList>
    </citation>
    <scope>NUCLEOTIDE SEQUENCE [LARGE SCALE GENOMIC DNA]</scope>
    <source>
        <tissue evidence="13">Heart</tissue>
    </source>
</reference>
<dbReference type="InterPro" id="IPR033116">
    <property type="entry name" value="TRYPSIN_SER"/>
</dbReference>
<comment type="subcellular location">
    <subcellularLocation>
        <location evidence="1">Secreted</location>
    </subcellularLocation>
</comment>
<dbReference type="GO" id="GO:0006508">
    <property type="term" value="P:proteolysis"/>
    <property type="evidence" value="ECO:0007669"/>
    <property type="project" value="UniProtKB-KW"/>
</dbReference>
<dbReference type="SUPFAM" id="SSF50494">
    <property type="entry name" value="Trypsin-like serine proteases"/>
    <property type="match status" value="5"/>
</dbReference>
<dbReference type="InterPro" id="IPR001314">
    <property type="entry name" value="Peptidase_S1A"/>
</dbReference>
<dbReference type="AlphaFoldDB" id="A0A835ZYA5"/>
<name>A0A835ZYA5_SHEEP</name>
<evidence type="ECO:0000256" key="11">
    <source>
        <dbReference type="SAM" id="SignalP"/>
    </source>
</evidence>
<dbReference type="Pfam" id="PF00089">
    <property type="entry name" value="Trypsin"/>
    <property type="match status" value="5"/>
</dbReference>
<feature type="domain" description="Peptidase S1" evidence="12">
    <location>
        <begin position="322"/>
        <end position="438"/>
    </location>
</feature>
<evidence type="ECO:0000256" key="5">
    <source>
        <dbReference type="ARBA" id="ARBA00022801"/>
    </source>
</evidence>
<dbReference type="Proteomes" id="UP000664991">
    <property type="component" value="Unassembled WGS sequence"/>
</dbReference>
<dbReference type="FunFam" id="2.40.10.10:FF:000005">
    <property type="entry name" value="Serine protease 37"/>
    <property type="match status" value="2"/>
</dbReference>
<evidence type="ECO:0000256" key="9">
    <source>
        <dbReference type="ARBA" id="ARBA00023180"/>
    </source>
</evidence>
<dbReference type="GO" id="GO:0005737">
    <property type="term" value="C:cytoplasm"/>
    <property type="evidence" value="ECO:0007669"/>
    <property type="project" value="TreeGrafter"/>
</dbReference>
<dbReference type="SMART" id="SM00020">
    <property type="entry name" value="Tryp_SPc"/>
    <property type="match status" value="3"/>
</dbReference>
<keyword evidence="2" id="KW-0964">Secreted</keyword>
<evidence type="ECO:0000256" key="7">
    <source>
        <dbReference type="ARBA" id="ARBA00023145"/>
    </source>
</evidence>
<evidence type="ECO:0000313" key="14">
    <source>
        <dbReference type="Proteomes" id="UP000664991"/>
    </source>
</evidence>
<dbReference type="PRINTS" id="PR00722">
    <property type="entry name" value="CHYMOTRYPSIN"/>
</dbReference>
<keyword evidence="6 10" id="KW-0720">Serine protease</keyword>
<accession>A0A835ZYA5</accession>
<dbReference type="GO" id="GO:0004252">
    <property type="term" value="F:serine-type endopeptidase activity"/>
    <property type="evidence" value="ECO:0007669"/>
    <property type="project" value="InterPro"/>
</dbReference>
<dbReference type="InterPro" id="IPR018114">
    <property type="entry name" value="TRYPSIN_HIS"/>
</dbReference>
<dbReference type="EMBL" id="JAEMGP010000018">
    <property type="protein sequence ID" value="KAG5198199.1"/>
    <property type="molecule type" value="Genomic_DNA"/>
</dbReference>
<keyword evidence="9" id="KW-0325">Glycoprotein</keyword>
<dbReference type="PROSITE" id="PS50240">
    <property type="entry name" value="TRYPSIN_DOM"/>
    <property type="match status" value="3"/>
</dbReference>
<evidence type="ECO:0000256" key="8">
    <source>
        <dbReference type="ARBA" id="ARBA00023157"/>
    </source>
</evidence>
<organism evidence="13 14">
    <name type="scientific">Ovis aries</name>
    <name type="common">Sheep</name>
    <dbReference type="NCBI Taxonomy" id="9940"/>
    <lineage>
        <taxon>Eukaryota</taxon>
        <taxon>Metazoa</taxon>
        <taxon>Chordata</taxon>
        <taxon>Craniata</taxon>
        <taxon>Vertebrata</taxon>
        <taxon>Euteleostomi</taxon>
        <taxon>Mammalia</taxon>
        <taxon>Eutheria</taxon>
        <taxon>Laurasiatheria</taxon>
        <taxon>Artiodactyla</taxon>
        <taxon>Ruminantia</taxon>
        <taxon>Pecora</taxon>
        <taxon>Bovidae</taxon>
        <taxon>Caprinae</taxon>
        <taxon>Ovis</taxon>
    </lineage>
</organism>
<dbReference type="Gene3D" id="2.40.10.10">
    <property type="entry name" value="Trypsin-like serine proteases"/>
    <property type="match status" value="8"/>
</dbReference>
<dbReference type="PROSITE" id="PS00134">
    <property type="entry name" value="TRYPSIN_HIS"/>
    <property type="match status" value="1"/>
</dbReference>
<feature type="signal peptide" evidence="11">
    <location>
        <begin position="1"/>
        <end position="18"/>
    </location>
</feature>
<comment type="caution">
    <text evidence="13">The sequence shown here is derived from an EMBL/GenBank/DDBJ whole genome shotgun (WGS) entry which is preliminary data.</text>
</comment>
<protein>
    <recommendedName>
        <fullName evidence="12">Peptidase S1 domain-containing protein</fullName>
    </recommendedName>
</protein>
<feature type="domain" description="Peptidase S1" evidence="12">
    <location>
        <begin position="485"/>
        <end position="708"/>
    </location>
</feature>
<dbReference type="PANTHER" id="PTHR24271:SF70">
    <property type="entry name" value="GRANZYME H"/>
    <property type="match status" value="1"/>
</dbReference>
<dbReference type="PANTHER" id="PTHR24271">
    <property type="entry name" value="KALLIKREIN-RELATED"/>
    <property type="match status" value="1"/>
</dbReference>
<keyword evidence="8" id="KW-1015">Disulfide bond</keyword>
<dbReference type="GO" id="GO:0005576">
    <property type="term" value="C:extracellular region"/>
    <property type="evidence" value="ECO:0007669"/>
    <property type="project" value="UniProtKB-SubCell"/>
</dbReference>
<dbReference type="InterPro" id="IPR009003">
    <property type="entry name" value="Peptidase_S1_PA"/>
</dbReference>
<gene>
    <name evidence="13" type="ORF">JEQ12_007889</name>
</gene>
<evidence type="ECO:0000256" key="4">
    <source>
        <dbReference type="ARBA" id="ARBA00022729"/>
    </source>
</evidence>
<proteinExistence type="predicted"/>
<evidence type="ECO:0000259" key="12">
    <source>
        <dbReference type="PROSITE" id="PS50240"/>
    </source>
</evidence>
<dbReference type="PROSITE" id="PS00135">
    <property type="entry name" value="TRYPSIN_SER"/>
    <property type="match status" value="1"/>
</dbReference>
<dbReference type="InterPro" id="IPR001254">
    <property type="entry name" value="Trypsin_dom"/>
</dbReference>
<keyword evidence="3 10" id="KW-0645">Protease</keyword>
<feature type="chain" id="PRO_5032522559" description="Peptidase S1 domain-containing protein" evidence="11">
    <location>
        <begin position="19"/>
        <end position="710"/>
    </location>
</feature>
<dbReference type="FunFam" id="2.40.10.10:FF:000014">
    <property type="entry name" value="Complement factor D"/>
    <property type="match status" value="1"/>
</dbReference>
<feature type="domain" description="Peptidase S1" evidence="12">
    <location>
        <begin position="21"/>
        <end position="250"/>
    </location>
</feature>
<evidence type="ECO:0000256" key="10">
    <source>
        <dbReference type="RuleBase" id="RU363034"/>
    </source>
</evidence>